<accession>A0A4P9Z5I9</accession>
<dbReference type="AlphaFoldDB" id="A0A4P9Z5I9"/>
<dbReference type="GO" id="GO:0009166">
    <property type="term" value="P:nucleotide catabolic process"/>
    <property type="evidence" value="ECO:0007669"/>
    <property type="project" value="InterPro"/>
</dbReference>
<keyword evidence="5 6" id="KW-0378">Hydrolase</keyword>
<feature type="non-terminal residue" evidence="9">
    <location>
        <position position="1"/>
    </location>
</feature>
<dbReference type="PANTHER" id="PTHR11575:SF24">
    <property type="entry name" value="5'-NUCLEOTIDASE"/>
    <property type="match status" value="1"/>
</dbReference>
<dbReference type="InterPro" id="IPR006146">
    <property type="entry name" value="5'-Nucleotdase_CS"/>
</dbReference>
<dbReference type="PROSITE" id="PS00786">
    <property type="entry name" value="5_NUCLEOTIDASE_2"/>
    <property type="match status" value="1"/>
</dbReference>
<keyword evidence="10" id="KW-1185">Reference proteome</keyword>
<dbReference type="InterPro" id="IPR006179">
    <property type="entry name" value="5_nucleotidase/apyrase"/>
</dbReference>
<dbReference type="PANTHER" id="PTHR11575">
    <property type="entry name" value="5'-NUCLEOTIDASE-RELATED"/>
    <property type="match status" value="1"/>
</dbReference>
<feature type="non-terminal residue" evidence="9">
    <location>
        <position position="470"/>
    </location>
</feature>
<dbReference type="GO" id="GO:0016788">
    <property type="term" value="F:hydrolase activity, acting on ester bonds"/>
    <property type="evidence" value="ECO:0007669"/>
    <property type="project" value="InterPro"/>
</dbReference>
<dbReference type="EMBL" id="KZ989311">
    <property type="protein sequence ID" value="RKP26890.1"/>
    <property type="molecule type" value="Genomic_DNA"/>
</dbReference>
<dbReference type="Pfam" id="PF02872">
    <property type="entry name" value="5_nucleotid_C"/>
    <property type="match status" value="1"/>
</dbReference>
<evidence type="ECO:0000256" key="1">
    <source>
        <dbReference type="ARBA" id="ARBA00006654"/>
    </source>
</evidence>
<evidence type="ECO:0000256" key="6">
    <source>
        <dbReference type="RuleBase" id="RU362119"/>
    </source>
</evidence>
<dbReference type="InterPro" id="IPR029052">
    <property type="entry name" value="Metallo-depent_PP-like"/>
</dbReference>
<dbReference type="FunFam" id="3.60.21.10:FF:000020">
    <property type="entry name" value="NT5E isoform 4"/>
    <property type="match status" value="1"/>
</dbReference>
<organism evidence="9 10">
    <name type="scientific">Syncephalis pseudoplumigaleata</name>
    <dbReference type="NCBI Taxonomy" id="1712513"/>
    <lineage>
        <taxon>Eukaryota</taxon>
        <taxon>Fungi</taxon>
        <taxon>Fungi incertae sedis</taxon>
        <taxon>Zoopagomycota</taxon>
        <taxon>Zoopagomycotina</taxon>
        <taxon>Zoopagomycetes</taxon>
        <taxon>Zoopagales</taxon>
        <taxon>Piptocephalidaceae</taxon>
        <taxon>Syncephalis</taxon>
    </lineage>
</organism>
<keyword evidence="2" id="KW-0479">Metal-binding</keyword>
<feature type="domain" description="Calcineurin-like phosphoesterase" evidence="7">
    <location>
        <begin position="2"/>
        <end position="219"/>
    </location>
</feature>
<evidence type="ECO:0000313" key="10">
    <source>
        <dbReference type="Proteomes" id="UP000278143"/>
    </source>
</evidence>
<sequence length="470" mass="52166">ISIAHVNDVHAHYSPFNRQGNTCTQDDIDAGHCYGGAARMATVFKTLRKRNPGHTYSLMAGDEFQGTDFYTYTKGAISAKVMNYIGYDLMTIGNHEFDEGPEHLAKFFQELRFPKVCANANFRGVPELDDQVRPYHIFKEHSLAVIGYITKATGYISSAGPLVSFGDPAPAVQRVIDRLRSKGIKRIIALSHNGYEEDMEVARRTRGLSLIVGGHTHTYLSMRPDEPESKGLYPTPVKGTDGLTTYVVQAKAFGEYIGILDVTFNDHGRIDSISGAPIHVELDVPEDREMAQMVQGWRKELDVITMKEVGRARAEFDRTSCQTGECQAGNLVTDSFLYSRRAHPDVRAAFIDAGSVRAGIPKGVIRLKDAKEAMPFDNALVDITMTGRQLYQMFEDILAKENRESGRAISTFIQVSGLIVEYNPRSSTKRQLSSINVHSLDKNDFEDVDPAATYTLVTTDYLARGGDGFL</sequence>
<reference evidence="10" key="1">
    <citation type="journal article" date="2018" name="Nat. Microbiol.">
        <title>Leveraging single-cell genomics to expand the fungal tree of life.</title>
        <authorList>
            <person name="Ahrendt S.R."/>
            <person name="Quandt C.A."/>
            <person name="Ciobanu D."/>
            <person name="Clum A."/>
            <person name="Salamov A."/>
            <person name="Andreopoulos B."/>
            <person name="Cheng J.F."/>
            <person name="Woyke T."/>
            <person name="Pelin A."/>
            <person name="Henrissat B."/>
            <person name="Reynolds N.K."/>
            <person name="Benny G.L."/>
            <person name="Smith M.E."/>
            <person name="James T.Y."/>
            <person name="Grigoriev I.V."/>
        </authorList>
    </citation>
    <scope>NUCLEOTIDE SEQUENCE [LARGE SCALE GENOMIC DNA]</scope>
    <source>
        <strain evidence="10">Benny S71-1</strain>
    </source>
</reference>
<evidence type="ECO:0000259" key="8">
    <source>
        <dbReference type="Pfam" id="PF02872"/>
    </source>
</evidence>
<feature type="domain" description="5'-Nucleotidase C-terminal" evidence="8">
    <location>
        <begin position="309"/>
        <end position="469"/>
    </location>
</feature>
<dbReference type="OrthoDB" id="10252235at2759"/>
<dbReference type="InterPro" id="IPR008334">
    <property type="entry name" value="5'-Nucleotdase_C"/>
</dbReference>
<dbReference type="Proteomes" id="UP000278143">
    <property type="component" value="Unassembled WGS sequence"/>
</dbReference>
<dbReference type="GO" id="GO:0000166">
    <property type="term" value="F:nucleotide binding"/>
    <property type="evidence" value="ECO:0007669"/>
    <property type="project" value="UniProtKB-KW"/>
</dbReference>
<dbReference type="Pfam" id="PF00149">
    <property type="entry name" value="Metallophos"/>
    <property type="match status" value="1"/>
</dbReference>
<evidence type="ECO:0000313" key="9">
    <source>
        <dbReference type="EMBL" id="RKP26890.1"/>
    </source>
</evidence>
<dbReference type="CDD" id="cd07409">
    <property type="entry name" value="MPP_CD73_N"/>
    <property type="match status" value="1"/>
</dbReference>
<proteinExistence type="inferred from homology"/>
<gene>
    <name evidence="9" type="ORF">SYNPS1DRAFT_5208</name>
</gene>
<dbReference type="PRINTS" id="PR01607">
    <property type="entry name" value="APYRASEFAMLY"/>
</dbReference>
<protein>
    <submittedName>
        <fullName evidence="9">Metallo-dependent phosphatase-like protein</fullName>
    </submittedName>
</protein>
<dbReference type="InterPro" id="IPR004843">
    <property type="entry name" value="Calcineurin-like_PHP"/>
</dbReference>
<dbReference type="SUPFAM" id="SSF56300">
    <property type="entry name" value="Metallo-dependent phosphatases"/>
    <property type="match status" value="1"/>
</dbReference>
<evidence type="ECO:0000256" key="2">
    <source>
        <dbReference type="ARBA" id="ARBA00022723"/>
    </source>
</evidence>
<keyword evidence="3" id="KW-0732">Signal</keyword>
<dbReference type="GO" id="GO:0046872">
    <property type="term" value="F:metal ion binding"/>
    <property type="evidence" value="ECO:0007669"/>
    <property type="project" value="UniProtKB-KW"/>
</dbReference>
<dbReference type="Gene3D" id="3.90.780.10">
    <property type="entry name" value="5'-Nucleotidase, C-terminal domain"/>
    <property type="match status" value="1"/>
</dbReference>
<dbReference type="SUPFAM" id="SSF55816">
    <property type="entry name" value="5'-nucleotidase (syn. UDP-sugar hydrolase), C-terminal domain"/>
    <property type="match status" value="1"/>
</dbReference>
<comment type="similarity">
    <text evidence="1 6">Belongs to the 5'-nucleotidase family.</text>
</comment>
<keyword evidence="4 6" id="KW-0547">Nucleotide-binding</keyword>
<evidence type="ECO:0000256" key="3">
    <source>
        <dbReference type="ARBA" id="ARBA00022729"/>
    </source>
</evidence>
<evidence type="ECO:0000256" key="4">
    <source>
        <dbReference type="ARBA" id="ARBA00022741"/>
    </source>
</evidence>
<dbReference type="InterPro" id="IPR036907">
    <property type="entry name" value="5'-Nucleotdase_C_sf"/>
</dbReference>
<name>A0A4P9Z5I9_9FUNG</name>
<evidence type="ECO:0000259" key="7">
    <source>
        <dbReference type="Pfam" id="PF00149"/>
    </source>
</evidence>
<dbReference type="Gene3D" id="3.60.21.10">
    <property type="match status" value="1"/>
</dbReference>
<evidence type="ECO:0000256" key="5">
    <source>
        <dbReference type="ARBA" id="ARBA00022801"/>
    </source>
</evidence>